<reference evidence="1 2" key="2">
    <citation type="submission" date="2018-11" db="EMBL/GenBank/DDBJ databases">
        <authorList>
            <consortium name="Pathogen Informatics"/>
        </authorList>
    </citation>
    <scope>NUCLEOTIDE SEQUENCE [LARGE SCALE GENOMIC DNA]</scope>
    <source>
        <strain evidence="1 2">Egypt</strain>
    </source>
</reference>
<dbReference type="OrthoDB" id="6273000at2759"/>
<gene>
    <name evidence="1" type="ORF">ECPE_LOCUS1893</name>
</gene>
<dbReference type="WBParaSite" id="ECPE_0000189301-mRNA-1">
    <property type="protein sequence ID" value="ECPE_0000189301-mRNA-1"/>
    <property type="gene ID" value="ECPE_0000189301"/>
</dbReference>
<accession>A0A183A4K8</accession>
<proteinExistence type="predicted"/>
<evidence type="ECO:0000313" key="3">
    <source>
        <dbReference type="WBParaSite" id="ECPE_0000189301-mRNA-1"/>
    </source>
</evidence>
<evidence type="ECO:0000313" key="1">
    <source>
        <dbReference type="EMBL" id="VDP48765.1"/>
    </source>
</evidence>
<evidence type="ECO:0000313" key="2">
    <source>
        <dbReference type="Proteomes" id="UP000272942"/>
    </source>
</evidence>
<protein>
    <submittedName>
        <fullName evidence="3">O-fucosyltransferase family protein</fullName>
    </submittedName>
</protein>
<dbReference type="Proteomes" id="UP000272942">
    <property type="component" value="Unassembled WGS sequence"/>
</dbReference>
<keyword evidence="2" id="KW-1185">Reference proteome</keyword>
<dbReference type="EMBL" id="UZAN01018290">
    <property type="protein sequence ID" value="VDP48765.1"/>
    <property type="molecule type" value="Genomic_DNA"/>
</dbReference>
<reference evidence="3" key="1">
    <citation type="submission" date="2016-06" db="UniProtKB">
        <authorList>
            <consortium name="WormBaseParasite"/>
        </authorList>
    </citation>
    <scope>IDENTIFICATION</scope>
</reference>
<organism evidence="3">
    <name type="scientific">Echinostoma caproni</name>
    <dbReference type="NCBI Taxonomy" id="27848"/>
    <lineage>
        <taxon>Eukaryota</taxon>
        <taxon>Metazoa</taxon>
        <taxon>Spiralia</taxon>
        <taxon>Lophotrochozoa</taxon>
        <taxon>Platyhelminthes</taxon>
        <taxon>Trematoda</taxon>
        <taxon>Digenea</taxon>
        <taxon>Plagiorchiida</taxon>
        <taxon>Echinostomata</taxon>
        <taxon>Echinostomatoidea</taxon>
        <taxon>Echinostomatidae</taxon>
        <taxon>Echinostoma</taxon>
    </lineage>
</organism>
<dbReference type="AlphaFoldDB" id="A0A183A4K8"/>
<name>A0A183A4K8_9TREM</name>
<sequence>MMDYMRSNGTYQLLSPTDDVELSSLTEDVAIADITKGSPDAFAEFASLKWNGKEKHIYAPNIVASTRWFNQVRHQRPNIIFLDKFLGTKGDPQIFLCL</sequence>